<keyword evidence="2" id="KW-1185">Reference proteome</keyword>
<evidence type="ECO:0000313" key="1">
    <source>
        <dbReference type="EMBL" id="KAF9599587.1"/>
    </source>
</evidence>
<dbReference type="Gene3D" id="1.25.40.20">
    <property type="entry name" value="Ankyrin repeat-containing domain"/>
    <property type="match status" value="1"/>
</dbReference>
<dbReference type="PANTHER" id="PTHR24121">
    <property type="entry name" value="NO MECHANORECEPTOR POTENTIAL C, ISOFORM D-RELATED"/>
    <property type="match status" value="1"/>
</dbReference>
<dbReference type="SUPFAM" id="SSF48403">
    <property type="entry name" value="Ankyrin repeat"/>
    <property type="match status" value="1"/>
</dbReference>
<protein>
    <recommendedName>
        <fullName evidence="3">Ankyrin repeat protein</fullName>
    </recommendedName>
</protein>
<proteinExistence type="predicted"/>
<evidence type="ECO:0000313" key="2">
    <source>
        <dbReference type="Proteomes" id="UP000631114"/>
    </source>
</evidence>
<sequence length="226" mass="25274">MNLTPEEISNESFKLGILIAKAMDNNDWGRFENALCNDPSVMRSRVNLSGDTFLHIATSYVNVRFVRNLVMMMPPQDLEVKNNIGTTAFEAAVVRGIKEIVEIMVHKNSNLVMIRTSKNVLPVVAAARSGNKDLVKYLYSMTPLSELSAETSRDGVSLLTNAIVTDMYDVALDLLHHYPKLVLPKDYYGLNAISLLAKRPSAFPSGFHQKGIFKCRYKNSNSIIYV</sequence>
<organism evidence="1 2">
    <name type="scientific">Coptis chinensis</name>
    <dbReference type="NCBI Taxonomy" id="261450"/>
    <lineage>
        <taxon>Eukaryota</taxon>
        <taxon>Viridiplantae</taxon>
        <taxon>Streptophyta</taxon>
        <taxon>Embryophyta</taxon>
        <taxon>Tracheophyta</taxon>
        <taxon>Spermatophyta</taxon>
        <taxon>Magnoliopsida</taxon>
        <taxon>Ranunculales</taxon>
        <taxon>Ranunculaceae</taxon>
        <taxon>Coptidoideae</taxon>
        <taxon>Coptis</taxon>
    </lineage>
</organism>
<dbReference type="PANTHER" id="PTHR24121:SF16">
    <property type="entry name" value="NON-SPECIFIC SERINE_THREONINE PROTEIN KINASE"/>
    <property type="match status" value="1"/>
</dbReference>
<accession>A0A835LP17</accession>
<dbReference type="OrthoDB" id="1880601at2759"/>
<reference evidence="1 2" key="1">
    <citation type="submission" date="2020-10" db="EMBL/GenBank/DDBJ databases">
        <title>The Coptis chinensis genome and diversification of protoberbering-type alkaloids.</title>
        <authorList>
            <person name="Wang B."/>
            <person name="Shu S."/>
            <person name="Song C."/>
            <person name="Liu Y."/>
        </authorList>
    </citation>
    <scope>NUCLEOTIDE SEQUENCE [LARGE SCALE GENOMIC DNA]</scope>
    <source>
        <strain evidence="1">HL-2020</strain>
        <tissue evidence="1">Leaf</tissue>
    </source>
</reference>
<dbReference type="Proteomes" id="UP000631114">
    <property type="component" value="Unassembled WGS sequence"/>
</dbReference>
<dbReference type="AlphaFoldDB" id="A0A835LP17"/>
<gene>
    <name evidence="1" type="ORF">IFM89_001083</name>
</gene>
<comment type="caution">
    <text evidence="1">The sequence shown here is derived from an EMBL/GenBank/DDBJ whole genome shotgun (WGS) entry which is preliminary data.</text>
</comment>
<dbReference type="InterPro" id="IPR036770">
    <property type="entry name" value="Ankyrin_rpt-contain_sf"/>
</dbReference>
<evidence type="ECO:0008006" key="3">
    <source>
        <dbReference type="Google" id="ProtNLM"/>
    </source>
</evidence>
<dbReference type="EMBL" id="JADFTS010000006">
    <property type="protein sequence ID" value="KAF9599587.1"/>
    <property type="molecule type" value="Genomic_DNA"/>
</dbReference>
<name>A0A835LP17_9MAGN</name>